<dbReference type="Gene3D" id="1.10.357.10">
    <property type="entry name" value="Tetracycline Repressor, domain 2"/>
    <property type="match status" value="1"/>
</dbReference>
<name>A0A7W9D4F0_9HYPH</name>
<dbReference type="RefSeq" id="WP_183940719.1">
    <property type="nucleotide sequence ID" value="NZ_JACHBI010000019.1"/>
</dbReference>
<dbReference type="PROSITE" id="PS01081">
    <property type="entry name" value="HTH_TETR_1"/>
    <property type="match status" value="1"/>
</dbReference>
<dbReference type="InterPro" id="IPR023772">
    <property type="entry name" value="DNA-bd_HTH_TetR-type_CS"/>
</dbReference>
<dbReference type="InterPro" id="IPR050624">
    <property type="entry name" value="HTH-type_Tx_Regulator"/>
</dbReference>
<evidence type="ECO:0000313" key="4">
    <source>
        <dbReference type="EMBL" id="MBB5577382.1"/>
    </source>
</evidence>
<dbReference type="PANTHER" id="PTHR43479:SF11">
    <property type="entry name" value="ACREF_ENVCD OPERON REPRESSOR-RELATED"/>
    <property type="match status" value="1"/>
</dbReference>
<evidence type="ECO:0000259" key="3">
    <source>
        <dbReference type="PROSITE" id="PS50977"/>
    </source>
</evidence>
<evidence type="ECO:0000256" key="2">
    <source>
        <dbReference type="PROSITE-ProRule" id="PRU00335"/>
    </source>
</evidence>
<feature type="domain" description="HTH tetR-type" evidence="3">
    <location>
        <begin position="9"/>
        <end position="69"/>
    </location>
</feature>
<sequence>MGLRETKRRERHEKIMETGLRLFTERGYAATTLDAIADESGIARRTFFHYFRSKEEIILAWQGMVPDELGNEIRGLGTAVSPFETVETALSSLARKMKPETAIMIGRIVMSEEQLIAGNQAKFIEMERAAFDALSALWPDAARAVGLRYVALTAVGAMRLSFDAWVDEECEKPLNWYLAERFAALRSELQVN</sequence>
<dbReference type="SUPFAM" id="SSF46689">
    <property type="entry name" value="Homeodomain-like"/>
    <property type="match status" value="1"/>
</dbReference>
<feature type="DNA-binding region" description="H-T-H motif" evidence="2">
    <location>
        <begin position="32"/>
        <end position="51"/>
    </location>
</feature>
<dbReference type="PRINTS" id="PR00455">
    <property type="entry name" value="HTHTETR"/>
</dbReference>
<dbReference type="PANTHER" id="PTHR43479">
    <property type="entry name" value="ACREF/ENVCD OPERON REPRESSOR-RELATED"/>
    <property type="match status" value="1"/>
</dbReference>
<dbReference type="InterPro" id="IPR001647">
    <property type="entry name" value="HTH_TetR"/>
</dbReference>
<proteinExistence type="predicted"/>
<dbReference type="PROSITE" id="PS50977">
    <property type="entry name" value="HTH_TETR_2"/>
    <property type="match status" value="1"/>
</dbReference>
<protein>
    <submittedName>
        <fullName evidence="4">AcrR family transcriptional regulator</fullName>
    </submittedName>
</protein>
<gene>
    <name evidence="4" type="ORF">GGD50_006034</name>
</gene>
<reference evidence="4 5" key="1">
    <citation type="submission" date="2020-08" db="EMBL/GenBank/DDBJ databases">
        <title>Genomic Encyclopedia of Type Strains, Phase IV (KMG-V): Genome sequencing to study the core and pangenomes of soil and plant-associated prokaryotes.</title>
        <authorList>
            <person name="Whitman W."/>
        </authorList>
    </citation>
    <scope>NUCLEOTIDE SEQUENCE [LARGE SCALE GENOMIC DNA]</scope>
    <source>
        <strain evidence="4 5">SEMIA 4064</strain>
    </source>
</reference>
<evidence type="ECO:0000313" key="5">
    <source>
        <dbReference type="Proteomes" id="UP000549882"/>
    </source>
</evidence>
<organism evidence="4 5">
    <name type="scientific">Rhizobium paranaense</name>
    <dbReference type="NCBI Taxonomy" id="1650438"/>
    <lineage>
        <taxon>Bacteria</taxon>
        <taxon>Pseudomonadati</taxon>
        <taxon>Pseudomonadota</taxon>
        <taxon>Alphaproteobacteria</taxon>
        <taxon>Hyphomicrobiales</taxon>
        <taxon>Rhizobiaceae</taxon>
        <taxon>Rhizobium/Agrobacterium group</taxon>
        <taxon>Rhizobium</taxon>
    </lineage>
</organism>
<keyword evidence="1 2" id="KW-0238">DNA-binding</keyword>
<evidence type="ECO:0000256" key="1">
    <source>
        <dbReference type="ARBA" id="ARBA00023125"/>
    </source>
</evidence>
<dbReference type="AlphaFoldDB" id="A0A7W9D4F0"/>
<dbReference type="InterPro" id="IPR009057">
    <property type="entry name" value="Homeodomain-like_sf"/>
</dbReference>
<dbReference type="Pfam" id="PF00440">
    <property type="entry name" value="TetR_N"/>
    <property type="match status" value="1"/>
</dbReference>
<keyword evidence="5" id="KW-1185">Reference proteome</keyword>
<dbReference type="EMBL" id="JACHBI010000019">
    <property type="protein sequence ID" value="MBB5577382.1"/>
    <property type="molecule type" value="Genomic_DNA"/>
</dbReference>
<accession>A0A7W9D4F0</accession>
<dbReference type="Proteomes" id="UP000549882">
    <property type="component" value="Unassembled WGS sequence"/>
</dbReference>
<dbReference type="GO" id="GO:0003677">
    <property type="term" value="F:DNA binding"/>
    <property type="evidence" value="ECO:0007669"/>
    <property type="project" value="UniProtKB-UniRule"/>
</dbReference>
<comment type="caution">
    <text evidence="4">The sequence shown here is derived from an EMBL/GenBank/DDBJ whole genome shotgun (WGS) entry which is preliminary data.</text>
</comment>